<dbReference type="InterPro" id="IPR000210">
    <property type="entry name" value="BTB/POZ_dom"/>
</dbReference>
<dbReference type="GO" id="GO:0022008">
    <property type="term" value="P:neurogenesis"/>
    <property type="evidence" value="ECO:0007669"/>
    <property type="project" value="TreeGrafter"/>
</dbReference>
<dbReference type="Proteomes" id="UP000050741">
    <property type="component" value="Unassembled WGS sequence"/>
</dbReference>
<dbReference type="GO" id="GO:0005829">
    <property type="term" value="C:cytosol"/>
    <property type="evidence" value="ECO:0007669"/>
    <property type="project" value="TreeGrafter"/>
</dbReference>
<dbReference type="PANTHER" id="PTHR45774:SF3">
    <property type="entry name" value="BTB (POZ) DOMAIN-CONTAINING 2B-RELATED"/>
    <property type="match status" value="1"/>
</dbReference>
<dbReference type="AlphaFoldDB" id="A0A183CAX6"/>
<dbReference type="PANTHER" id="PTHR45774">
    <property type="entry name" value="BTB/POZ DOMAIN-CONTAINING"/>
    <property type="match status" value="1"/>
</dbReference>
<accession>A0A183CAX6</accession>
<reference evidence="3" key="3">
    <citation type="submission" date="2016-06" db="UniProtKB">
        <authorList>
            <consortium name="WormBaseParasite"/>
        </authorList>
    </citation>
    <scope>IDENTIFICATION</scope>
</reference>
<dbReference type="SUPFAM" id="SSF54695">
    <property type="entry name" value="POZ domain"/>
    <property type="match status" value="1"/>
</dbReference>
<reference evidence="2" key="1">
    <citation type="submission" date="2013-12" db="EMBL/GenBank/DDBJ databases">
        <authorList>
            <person name="Aslett M."/>
        </authorList>
    </citation>
    <scope>NUCLEOTIDE SEQUENCE [LARGE SCALE GENOMIC DNA]</scope>
    <source>
        <strain evidence="2">Lindley</strain>
    </source>
</reference>
<evidence type="ECO:0000313" key="3">
    <source>
        <dbReference type="WBParaSite" id="GPLIN_001002700"/>
    </source>
</evidence>
<proteinExistence type="predicted"/>
<evidence type="ECO:0000259" key="1">
    <source>
        <dbReference type="PROSITE" id="PS50097"/>
    </source>
</evidence>
<dbReference type="PROSITE" id="PS50097">
    <property type="entry name" value="BTB"/>
    <property type="match status" value="1"/>
</dbReference>
<feature type="domain" description="BTB" evidence="1">
    <location>
        <begin position="86"/>
        <end position="167"/>
    </location>
</feature>
<reference evidence="2" key="2">
    <citation type="submission" date="2014-05" db="EMBL/GenBank/DDBJ databases">
        <title>The genome and life-stage specific transcriptomes of Globodera pallida elucidate key aspects of plant parasitism by a cyst nematode.</title>
        <authorList>
            <person name="Cotton J.A."/>
            <person name="Lilley C.J."/>
            <person name="Jones L.M."/>
            <person name="Kikuchi T."/>
            <person name="Reid A.J."/>
            <person name="Thorpe P."/>
            <person name="Tsai I.J."/>
            <person name="Beasley H."/>
            <person name="Blok V."/>
            <person name="Cock P.J.A."/>
            <person name="Van den Akker S.E."/>
            <person name="Holroyd N."/>
            <person name="Hunt M."/>
            <person name="Mantelin S."/>
            <person name="Naghra H."/>
            <person name="Pain A."/>
            <person name="Palomares-Rius J.E."/>
            <person name="Zarowiecki M."/>
            <person name="Berriman M."/>
            <person name="Jones J.T."/>
            <person name="Urwin P.E."/>
        </authorList>
    </citation>
    <scope>NUCLEOTIDE SEQUENCE [LARGE SCALE GENOMIC DNA]</scope>
    <source>
        <strain evidence="2">Lindley</strain>
    </source>
</reference>
<dbReference type="Pfam" id="PF00651">
    <property type="entry name" value="BTB"/>
    <property type="match status" value="1"/>
</dbReference>
<dbReference type="SMART" id="SM00875">
    <property type="entry name" value="BACK"/>
    <property type="match status" value="1"/>
</dbReference>
<name>A0A183CAX6_GLOPA</name>
<keyword evidence="2" id="KW-1185">Reference proteome</keyword>
<dbReference type="Gene3D" id="1.25.40.420">
    <property type="match status" value="1"/>
</dbReference>
<dbReference type="InterPro" id="IPR011705">
    <property type="entry name" value="BACK"/>
</dbReference>
<dbReference type="SMART" id="SM00225">
    <property type="entry name" value="BTB"/>
    <property type="match status" value="1"/>
</dbReference>
<evidence type="ECO:0000313" key="2">
    <source>
        <dbReference type="Proteomes" id="UP000050741"/>
    </source>
</evidence>
<dbReference type="WBParaSite" id="GPLIN_001002700">
    <property type="protein sequence ID" value="GPLIN_001002700"/>
    <property type="gene ID" value="GPLIN_001002700"/>
</dbReference>
<dbReference type="Gene3D" id="3.30.710.10">
    <property type="entry name" value="Potassium Channel Kv1.1, Chain A"/>
    <property type="match status" value="1"/>
</dbReference>
<organism evidence="2 3">
    <name type="scientific">Globodera pallida</name>
    <name type="common">Potato cyst nematode worm</name>
    <name type="synonym">Heterodera pallida</name>
    <dbReference type="NCBI Taxonomy" id="36090"/>
    <lineage>
        <taxon>Eukaryota</taxon>
        <taxon>Metazoa</taxon>
        <taxon>Ecdysozoa</taxon>
        <taxon>Nematoda</taxon>
        <taxon>Chromadorea</taxon>
        <taxon>Rhabditida</taxon>
        <taxon>Tylenchina</taxon>
        <taxon>Tylenchomorpha</taxon>
        <taxon>Tylenchoidea</taxon>
        <taxon>Heteroderidae</taxon>
        <taxon>Heteroderinae</taxon>
        <taxon>Globodera</taxon>
    </lineage>
</organism>
<protein>
    <submittedName>
        <fullName evidence="3">BTB domain-containing protein</fullName>
    </submittedName>
</protein>
<dbReference type="InterPro" id="IPR011333">
    <property type="entry name" value="SKP1/BTB/POZ_sf"/>
</dbReference>
<dbReference type="Pfam" id="PF07707">
    <property type="entry name" value="BACK"/>
    <property type="match status" value="1"/>
</dbReference>
<sequence>MELKPKYFRCNTNCVFEFQPFTHAVCTFSAEKHGFVVIMTGSTATTTTTTTTTTNSANNNCEKSSSSTSDALVDRMKHLLSTGDDADVHFLVGNDDKKELLPAHKLILKTSSNVFETMFRFDTENSTKASGKADLDEVKPVEVPDVEVGAFKAMLSFIYAEDLRELNEDNLFAVLYAAKKYGVAGLVKACVNYPKLDPTNVFLVMAQARFYEEEDLSRRCLEYIDRNMGGVIFSKEFLHIEHKLLCEILDRDQLIISGESAIWNAVLRWSDEQCRQKGKECSVENRRKMLGPAFFKIRFPLIPQQDFAEKIVPSGMLTKDELISVYLFHSHPARALPELYPLQFPIQRRAQPKSHREQLQKPTKGQKYRTTNELISVYLFHSHPARALPELYPLQFPIQRRAQPKVTP</sequence>